<dbReference type="InterPro" id="IPR000754">
    <property type="entry name" value="Ribosomal_uS9"/>
</dbReference>
<dbReference type="InterPro" id="IPR014721">
    <property type="entry name" value="Ribsml_uS5_D2-typ_fold_subgr"/>
</dbReference>
<name>A0A0G1XXK7_9BACT</name>
<evidence type="ECO:0000256" key="1">
    <source>
        <dbReference type="ARBA" id="ARBA00005251"/>
    </source>
</evidence>
<dbReference type="GO" id="GO:0003723">
    <property type="term" value="F:RNA binding"/>
    <property type="evidence" value="ECO:0007669"/>
    <property type="project" value="TreeGrafter"/>
</dbReference>
<dbReference type="PANTHER" id="PTHR21569">
    <property type="entry name" value="RIBOSOMAL PROTEIN S9"/>
    <property type="match status" value="1"/>
</dbReference>
<evidence type="ECO:0000256" key="7">
    <source>
        <dbReference type="SAM" id="MobiDB-lite"/>
    </source>
</evidence>
<dbReference type="GO" id="GO:0006412">
    <property type="term" value="P:translation"/>
    <property type="evidence" value="ECO:0007669"/>
    <property type="project" value="UniProtKB-UniRule"/>
</dbReference>
<dbReference type="NCBIfam" id="NF001099">
    <property type="entry name" value="PRK00132.1"/>
    <property type="match status" value="1"/>
</dbReference>
<dbReference type="AlphaFoldDB" id="A0A0G1XXK7"/>
<evidence type="ECO:0000256" key="3">
    <source>
        <dbReference type="ARBA" id="ARBA00023274"/>
    </source>
</evidence>
<organism evidence="8 9">
    <name type="scientific">Candidatus Uhrbacteria bacterium GW2011_GWC2_53_7</name>
    <dbReference type="NCBI Taxonomy" id="1618986"/>
    <lineage>
        <taxon>Bacteria</taxon>
        <taxon>Candidatus Uhriibacteriota</taxon>
    </lineage>
</organism>
<dbReference type="GO" id="GO:0003735">
    <property type="term" value="F:structural constituent of ribosome"/>
    <property type="evidence" value="ECO:0007669"/>
    <property type="project" value="InterPro"/>
</dbReference>
<dbReference type="GO" id="GO:0022627">
    <property type="term" value="C:cytosolic small ribosomal subunit"/>
    <property type="evidence" value="ECO:0007669"/>
    <property type="project" value="TreeGrafter"/>
</dbReference>
<dbReference type="Proteomes" id="UP000033865">
    <property type="component" value="Unassembled WGS sequence"/>
</dbReference>
<dbReference type="InterPro" id="IPR020574">
    <property type="entry name" value="Ribosomal_uS9_CS"/>
</dbReference>
<dbReference type="InterPro" id="IPR020568">
    <property type="entry name" value="Ribosomal_Su5_D2-typ_SF"/>
</dbReference>
<evidence type="ECO:0000313" key="8">
    <source>
        <dbReference type="EMBL" id="KKW35615.1"/>
    </source>
</evidence>
<comment type="caution">
    <text evidence="8">The sequence shown here is derived from an EMBL/GenBank/DDBJ whole genome shotgun (WGS) entry which is preliminary data.</text>
</comment>
<evidence type="ECO:0000313" key="9">
    <source>
        <dbReference type="Proteomes" id="UP000033865"/>
    </source>
</evidence>
<evidence type="ECO:0000256" key="6">
    <source>
        <dbReference type="RuleBase" id="RU003815"/>
    </source>
</evidence>
<evidence type="ECO:0000256" key="2">
    <source>
        <dbReference type="ARBA" id="ARBA00022980"/>
    </source>
</evidence>
<dbReference type="SUPFAM" id="SSF54211">
    <property type="entry name" value="Ribosomal protein S5 domain 2-like"/>
    <property type="match status" value="1"/>
</dbReference>
<evidence type="ECO:0000256" key="4">
    <source>
        <dbReference type="ARBA" id="ARBA00035259"/>
    </source>
</evidence>
<comment type="similarity">
    <text evidence="1 5 6">Belongs to the universal ribosomal protein uS9 family.</text>
</comment>
<keyword evidence="3 5" id="KW-0687">Ribonucleoprotein</keyword>
<dbReference type="PATRIC" id="fig|1618986.3.peg.389"/>
<protein>
    <recommendedName>
        <fullName evidence="4 5">Small ribosomal subunit protein uS9</fullName>
    </recommendedName>
</protein>
<dbReference type="EMBL" id="LCRN01000035">
    <property type="protein sequence ID" value="KKW35615.1"/>
    <property type="molecule type" value="Genomic_DNA"/>
</dbReference>
<accession>A0A0G1XXK7</accession>
<keyword evidence="2 5" id="KW-0689">Ribosomal protein</keyword>
<dbReference type="PROSITE" id="PS00360">
    <property type="entry name" value="RIBOSOMAL_S9"/>
    <property type="match status" value="1"/>
</dbReference>
<sequence>MNEQASSGKPYFYGLGRRKRSVAQVRLYGDGSGKITVNDKDLKEYLPVYEHQMRAVAPLKETGLFGTVDVAVRTQGGGIAGQADAIRLGLARAIMVQNEHFRPVLKKLGLLVRDARKKERKKPGLKKARRSPQWSKR</sequence>
<dbReference type="FunFam" id="3.30.230.10:FF:000001">
    <property type="entry name" value="30S ribosomal protein S9"/>
    <property type="match status" value="1"/>
</dbReference>
<proteinExistence type="inferred from homology"/>
<dbReference type="Pfam" id="PF00380">
    <property type="entry name" value="Ribosomal_S9"/>
    <property type="match status" value="1"/>
</dbReference>
<evidence type="ECO:0000256" key="5">
    <source>
        <dbReference type="HAMAP-Rule" id="MF_00532"/>
    </source>
</evidence>
<feature type="compositionally biased region" description="Basic residues" evidence="7">
    <location>
        <begin position="118"/>
        <end position="137"/>
    </location>
</feature>
<feature type="region of interest" description="Disordered" evidence="7">
    <location>
        <begin position="116"/>
        <end position="137"/>
    </location>
</feature>
<gene>
    <name evidence="5" type="primary">rpsI</name>
    <name evidence="8" type="ORF">UY82_C0035G0011</name>
</gene>
<dbReference type="InterPro" id="IPR023035">
    <property type="entry name" value="Ribosomal_uS9_bac/plastid"/>
</dbReference>
<dbReference type="Gene3D" id="3.30.230.10">
    <property type="match status" value="1"/>
</dbReference>
<dbReference type="HAMAP" id="MF_00532_B">
    <property type="entry name" value="Ribosomal_uS9_B"/>
    <property type="match status" value="1"/>
</dbReference>
<dbReference type="PANTHER" id="PTHR21569:SF1">
    <property type="entry name" value="SMALL RIBOSOMAL SUBUNIT PROTEIN US9M"/>
    <property type="match status" value="1"/>
</dbReference>
<reference evidence="8 9" key="1">
    <citation type="journal article" date="2015" name="Nature">
        <title>rRNA introns, odd ribosomes, and small enigmatic genomes across a large radiation of phyla.</title>
        <authorList>
            <person name="Brown C.T."/>
            <person name="Hug L.A."/>
            <person name="Thomas B.C."/>
            <person name="Sharon I."/>
            <person name="Castelle C.J."/>
            <person name="Singh A."/>
            <person name="Wilkins M.J."/>
            <person name="Williams K.H."/>
            <person name="Banfield J.F."/>
        </authorList>
    </citation>
    <scope>NUCLEOTIDE SEQUENCE [LARGE SCALE GENOMIC DNA]</scope>
</reference>